<gene>
    <name evidence="3" type="ORF">METZ01_LOCUS86255</name>
</gene>
<dbReference type="EMBL" id="UINC01007452">
    <property type="protein sequence ID" value="SVA33401.1"/>
    <property type="molecule type" value="Genomic_DNA"/>
</dbReference>
<dbReference type="Gene3D" id="3.40.50.720">
    <property type="entry name" value="NAD(P)-binding Rossmann-like Domain"/>
    <property type="match status" value="1"/>
</dbReference>
<dbReference type="Pfam" id="PF08338">
    <property type="entry name" value="DUF1731"/>
    <property type="match status" value="1"/>
</dbReference>
<dbReference type="CDD" id="cd05242">
    <property type="entry name" value="SDR_a8"/>
    <property type="match status" value="1"/>
</dbReference>
<dbReference type="AlphaFoldDB" id="A0A381V0A3"/>
<dbReference type="Pfam" id="PF01370">
    <property type="entry name" value="Epimerase"/>
    <property type="match status" value="1"/>
</dbReference>
<evidence type="ECO:0008006" key="4">
    <source>
        <dbReference type="Google" id="ProtNLM"/>
    </source>
</evidence>
<dbReference type="NCBIfam" id="TIGR01777">
    <property type="entry name" value="yfcH"/>
    <property type="match status" value="1"/>
</dbReference>
<feature type="domain" description="DUF1731" evidence="2">
    <location>
        <begin position="248"/>
        <end position="295"/>
    </location>
</feature>
<dbReference type="InterPro" id="IPR013549">
    <property type="entry name" value="DUF1731"/>
</dbReference>
<reference evidence="3" key="1">
    <citation type="submission" date="2018-05" db="EMBL/GenBank/DDBJ databases">
        <authorList>
            <person name="Lanie J.A."/>
            <person name="Ng W.-L."/>
            <person name="Kazmierczak K.M."/>
            <person name="Andrzejewski T.M."/>
            <person name="Davidsen T.M."/>
            <person name="Wayne K.J."/>
            <person name="Tettelin H."/>
            <person name="Glass J.I."/>
            <person name="Rusch D."/>
            <person name="Podicherti R."/>
            <person name="Tsui H.-C.T."/>
            <person name="Winkler M.E."/>
        </authorList>
    </citation>
    <scope>NUCLEOTIDE SEQUENCE</scope>
</reference>
<dbReference type="InterPro" id="IPR036291">
    <property type="entry name" value="NAD(P)-bd_dom_sf"/>
</dbReference>
<dbReference type="InterPro" id="IPR001509">
    <property type="entry name" value="Epimerase_deHydtase"/>
</dbReference>
<sequence>MRVVMTGATGLIGSALVSLLESTGYQVTPLRRGPCDDSTIPSWNPLNGDLSDHAVDGVDAVVHLAGENIAGGRWTKARKARIRDSRVDGTRHLSEALARLERPPKTLIVASAVGFYGDRGEERVHEQSSAGTGFLPEMCQAWEAAAEPAVSRRIRVVQLRLGIVLTPAGGALGQMLLPFKLGLGGVLGSGQQYMSWVALDDVLTSVLHALRTESLTGPVNVVAPAAVTNKEFTKTLGRVLRRPTIFPVPGFVARILFGEMADALLLASTYVEPTRLQGSGFVFGYPTLEQALEHVLDRRQC</sequence>
<organism evidence="3">
    <name type="scientific">marine metagenome</name>
    <dbReference type="NCBI Taxonomy" id="408172"/>
    <lineage>
        <taxon>unclassified sequences</taxon>
        <taxon>metagenomes</taxon>
        <taxon>ecological metagenomes</taxon>
    </lineage>
</organism>
<accession>A0A381V0A3</accession>
<name>A0A381V0A3_9ZZZZ</name>
<protein>
    <recommendedName>
        <fullName evidence="4">TIGR01777 family protein</fullName>
    </recommendedName>
</protein>
<dbReference type="InterPro" id="IPR010099">
    <property type="entry name" value="SDR39U1"/>
</dbReference>
<evidence type="ECO:0000259" key="2">
    <source>
        <dbReference type="Pfam" id="PF08338"/>
    </source>
</evidence>
<evidence type="ECO:0000259" key="1">
    <source>
        <dbReference type="Pfam" id="PF01370"/>
    </source>
</evidence>
<dbReference type="SUPFAM" id="SSF51735">
    <property type="entry name" value="NAD(P)-binding Rossmann-fold domains"/>
    <property type="match status" value="1"/>
</dbReference>
<dbReference type="PANTHER" id="PTHR11092">
    <property type="entry name" value="SUGAR NUCLEOTIDE EPIMERASE RELATED"/>
    <property type="match status" value="1"/>
</dbReference>
<feature type="domain" description="NAD-dependent epimerase/dehydratase" evidence="1">
    <location>
        <begin position="3"/>
        <end position="212"/>
    </location>
</feature>
<dbReference type="PANTHER" id="PTHR11092:SF0">
    <property type="entry name" value="EPIMERASE FAMILY PROTEIN SDR39U1"/>
    <property type="match status" value="1"/>
</dbReference>
<evidence type="ECO:0000313" key="3">
    <source>
        <dbReference type="EMBL" id="SVA33401.1"/>
    </source>
</evidence>
<proteinExistence type="predicted"/>